<evidence type="ECO:0000256" key="1">
    <source>
        <dbReference type="SAM" id="MobiDB-lite"/>
    </source>
</evidence>
<comment type="caution">
    <text evidence="2">The sequence shown here is derived from an EMBL/GenBank/DDBJ whole genome shotgun (WGS) entry which is preliminary data.</text>
</comment>
<feature type="compositionally biased region" description="Polar residues" evidence="1">
    <location>
        <begin position="117"/>
        <end position="129"/>
    </location>
</feature>
<dbReference type="EMBL" id="JAGSYN010000251">
    <property type="protein sequence ID" value="KAG7661180.1"/>
    <property type="molecule type" value="Genomic_DNA"/>
</dbReference>
<feature type="region of interest" description="Disordered" evidence="1">
    <location>
        <begin position="108"/>
        <end position="129"/>
    </location>
</feature>
<protein>
    <submittedName>
        <fullName evidence="2">Uncharacterized protein</fullName>
    </submittedName>
</protein>
<name>A0A8J5QMI2_9ASCO</name>
<dbReference type="AlphaFoldDB" id="A0A8J5QMI2"/>
<sequence>MQDSLNPPIEIPEDDRIDEYLEDFDRQITTEVQRDLDKPFELTESEVALKQSINKSVPGEDGFPYSFYSSHWDMVADSLLKEANQLRITGVLFPMFNKVLISLIPKKESSTRIDQQRPISLTKVSTSEK</sequence>
<evidence type="ECO:0000313" key="3">
    <source>
        <dbReference type="Proteomes" id="UP000694255"/>
    </source>
</evidence>
<dbReference type="OrthoDB" id="1002389at2759"/>
<accession>A0A8J5QMI2</accession>
<evidence type="ECO:0000313" key="2">
    <source>
        <dbReference type="EMBL" id="KAG7661180.1"/>
    </source>
</evidence>
<gene>
    <name evidence="2" type="ORF">J8A68_005308</name>
</gene>
<dbReference type="Proteomes" id="UP000694255">
    <property type="component" value="Unassembled WGS sequence"/>
</dbReference>
<proteinExistence type="predicted"/>
<dbReference type="GeneID" id="73472108"/>
<reference evidence="2 3" key="1">
    <citation type="journal article" date="2021" name="DNA Res.">
        <title>Genome analysis of Candida subhashii reveals its hybrid nature and dual mitochondrial genome conformations.</title>
        <authorList>
            <person name="Mixao V."/>
            <person name="Hegedusova E."/>
            <person name="Saus E."/>
            <person name="Pryszcz L.P."/>
            <person name="Cillingova A."/>
            <person name="Nosek J."/>
            <person name="Gabaldon T."/>
        </authorList>
    </citation>
    <scope>NUCLEOTIDE SEQUENCE [LARGE SCALE GENOMIC DNA]</scope>
    <source>
        <strain evidence="2 3">CBS 10753</strain>
    </source>
</reference>
<organism evidence="2 3">
    <name type="scientific">[Candida] subhashii</name>
    <dbReference type="NCBI Taxonomy" id="561895"/>
    <lineage>
        <taxon>Eukaryota</taxon>
        <taxon>Fungi</taxon>
        <taxon>Dikarya</taxon>
        <taxon>Ascomycota</taxon>
        <taxon>Saccharomycotina</taxon>
        <taxon>Pichiomycetes</taxon>
        <taxon>Debaryomycetaceae</taxon>
        <taxon>Spathaspora</taxon>
    </lineage>
</organism>
<keyword evidence="3" id="KW-1185">Reference proteome</keyword>
<dbReference type="RefSeq" id="XP_049261413.1">
    <property type="nucleotide sequence ID" value="XM_049409360.1"/>
</dbReference>